<gene>
    <name evidence="1" type="ORF">SDC9_58136</name>
</gene>
<evidence type="ECO:0008006" key="2">
    <source>
        <dbReference type="Google" id="ProtNLM"/>
    </source>
</evidence>
<dbReference type="NCBIfam" id="TIGR04256">
    <property type="entry name" value="GxxExxY"/>
    <property type="match status" value="1"/>
</dbReference>
<reference evidence="1" key="1">
    <citation type="submission" date="2019-08" db="EMBL/GenBank/DDBJ databases">
        <authorList>
            <person name="Kucharzyk K."/>
            <person name="Murdoch R.W."/>
            <person name="Higgins S."/>
            <person name="Loffler F."/>
        </authorList>
    </citation>
    <scope>NUCLEOTIDE SEQUENCE</scope>
</reference>
<dbReference type="EMBL" id="VSSQ01001878">
    <property type="protein sequence ID" value="MPM11785.1"/>
    <property type="molecule type" value="Genomic_DNA"/>
</dbReference>
<name>A0A644X6L7_9ZZZZ</name>
<accession>A0A644X6L7</accession>
<dbReference type="AlphaFoldDB" id="A0A644X6L7"/>
<evidence type="ECO:0000313" key="1">
    <source>
        <dbReference type="EMBL" id="MPM11785.1"/>
    </source>
</evidence>
<dbReference type="Pfam" id="PF13366">
    <property type="entry name" value="PDDEXK_3"/>
    <property type="match status" value="1"/>
</dbReference>
<organism evidence="1">
    <name type="scientific">bioreactor metagenome</name>
    <dbReference type="NCBI Taxonomy" id="1076179"/>
    <lineage>
        <taxon>unclassified sequences</taxon>
        <taxon>metagenomes</taxon>
        <taxon>ecological metagenomes</taxon>
    </lineage>
</organism>
<comment type="caution">
    <text evidence="1">The sequence shown here is derived from an EMBL/GenBank/DDBJ whole genome shotgun (WGS) entry which is preliminary data.</text>
</comment>
<protein>
    <recommendedName>
        <fullName evidence="2">GxxExxY protein</fullName>
    </recommendedName>
</protein>
<proteinExistence type="predicted"/>
<dbReference type="InterPro" id="IPR026350">
    <property type="entry name" value="GxxExxY"/>
</dbReference>
<sequence length="124" mass="14248">MKEIIYKEEAFLIVGAAMEVHKTLGNGFLEAVYHEALMIEFEKRGIPYRHEEPIFIKYKDVQLKKSYVADFVCFEKIIIEVKALSQLNSEHESVVLNYLKASGLKLGMLINFGASSIEHKRLVK</sequence>